<dbReference type="PROSITE" id="PS51450">
    <property type="entry name" value="LRR"/>
    <property type="match status" value="1"/>
</dbReference>
<evidence type="ECO:0000259" key="15">
    <source>
        <dbReference type="PROSITE" id="PS50011"/>
    </source>
</evidence>
<keyword evidence="4" id="KW-0433">Leucine-rich repeat</keyword>
<evidence type="ECO:0000256" key="12">
    <source>
        <dbReference type="ARBA" id="ARBA00023170"/>
    </source>
</evidence>
<evidence type="ECO:0000256" key="5">
    <source>
        <dbReference type="ARBA" id="ARBA00022692"/>
    </source>
</evidence>
<keyword evidence="8" id="KW-0547">Nucleotide-binding</keyword>
<dbReference type="InterPro" id="IPR003591">
    <property type="entry name" value="Leu-rich_rpt_typical-subtyp"/>
</dbReference>
<evidence type="ECO:0000256" key="9">
    <source>
        <dbReference type="ARBA" id="ARBA00022840"/>
    </source>
</evidence>
<dbReference type="GO" id="GO:0004672">
    <property type="term" value="F:protein kinase activity"/>
    <property type="evidence" value="ECO:0007669"/>
    <property type="project" value="InterPro"/>
</dbReference>
<dbReference type="Gene3D" id="1.10.510.10">
    <property type="entry name" value="Transferase(Phosphotransferase) domain 1"/>
    <property type="match status" value="1"/>
</dbReference>
<dbReference type="FunFam" id="3.80.10.10:FF:000233">
    <property type="entry name" value="Leucine-rich repeat receptor-like protein kinase TDR"/>
    <property type="match status" value="1"/>
</dbReference>
<keyword evidence="17" id="KW-1185">Reference proteome</keyword>
<evidence type="ECO:0000256" key="1">
    <source>
        <dbReference type="ARBA" id="ARBA00004479"/>
    </source>
</evidence>
<gene>
    <name evidence="16" type="ORF">OLC1_LOCUS7959</name>
</gene>
<dbReference type="Gene3D" id="3.30.200.20">
    <property type="entry name" value="Phosphorylase Kinase, domain 1"/>
    <property type="match status" value="1"/>
</dbReference>
<dbReference type="Pfam" id="PF00560">
    <property type="entry name" value="LRR_1"/>
    <property type="match status" value="6"/>
</dbReference>
<evidence type="ECO:0000256" key="4">
    <source>
        <dbReference type="ARBA" id="ARBA00022614"/>
    </source>
</evidence>
<evidence type="ECO:0000256" key="11">
    <source>
        <dbReference type="ARBA" id="ARBA00023136"/>
    </source>
</evidence>
<evidence type="ECO:0000313" key="16">
    <source>
        <dbReference type="EMBL" id="CAI9097480.1"/>
    </source>
</evidence>
<reference evidence="16" key="1">
    <citation type="submission" date="2023-03" db="EMBL/GenBank/DDBJ databases">
        <authorList>
            <person name="Julca I."/>
        </authorList>
    </citation>
    <scope>NUCLEOTIDE SEQUENCE</scope>
</reference>
<name>A0AAV1CPH9_OLDCO</name>
<dbReference type="GO" id="GO:0009791">
    <property type="term" value="P:post-embryonic development"/>
    <property type="evidence" value="ECO:0007669"/>
    <property type="project" value="UniProtKB-ARBA"/>
</dbReference>
<proteinExistence type="inferred from homology"/>
<comment type="similarity">
    <text evidence="3">Belongs to the RLP family.</text>
</comment>
<dbReference type="SMART" id="SM00369">
    <property type="entry name" value="LRR_TYP"/>
    <property type="match status" value="4"/>
</dbReference>
<dbReference type="InterPro" id="IPR001611">
    <property type="entry name" value="Leu-rich_rpt"/>
</dbReference>
<dbReference type="SMART" id="SM00220">
    <property type="entry name" value="S_TKc"/>
    <property type="match status" value="1"/>
</dbReference>
<sequence>MIQVPMEILNLKCFIVFMTFFMFSITTIPAADPLSEALLSFKSELTDHSNSLGDWVLPENLNDTDKGSIFACSWSGVKCDENSSAVIGLDLSMKNLGGAMSGNQFDAFIDLVDLNLSYNSFSEQLPGSIFNLTNLRSLDISRNNFSGHFPKGISKLQNLVVLDAFSNSFWGPLPADVSQIETLKVLNFAGSYFNGPIPSEYGFFRSLDFIHLAGNFLGGEIPPELGMLQTVTHMEIGYNTYDGSIPWQLGNMSQLQYLDIAGANLSGPIPKAFSNLTNLKSLFLFRNQLNGMIPWEFSNLISLESLDLSDNLLSGSIPESFSELKNLTLLSLMYNDLSGSVPESIAELPKLETFLIWSNYFSGPLPKNLGLNSNLKYVDVSTNNFVGGIPPSICAGGMLAKLILFSNNFTGELHPSLSNCSTLIRLRVEDNSFSGEFTSLFSNLPDITYMDLSENKFVGGITNDILNASNLQYLNVSNNPNLGGVIPEKLWSLPQLQNFSAASCSISGVIPPFDSCQSLLVVEFGWNNLSGNVPESISICEDLVIMDLSNNNLSGHIPIELAALPAISILDLSHNSFSGPIPPQFGNSSSLKLLNVSYNHISGSIPQEKSFRMMDSSAFVGNSMLCGEPLRSCKGRPSGVELGSRRMQKFAWVLISCAVIALLIASLIFGILHFRRAGGEGKWKMVSFIGLPGFAADEILRSFNSAEVSTAASPSFPHTVCKALLPTGISVSVKKIELEPKRMDLVLELINRIGNARHKNLTRLLGFIYSKRQGYLLYDHSPNGDLAENIRMKRDWETKYRIILGIARGLCFLHHDCVPSIPHGDLKASNIVFDENMEAQLSEYGLSSLLLLQFGNGHLQTRSTMGSGEVMTGTKDQLYKDIYNFGELILEILTNGGLTNAEWRVKNSPKDASLKEVLLKEILDQNEISSSNSIQAVMRSAVEVALLCTSSRLSDRPSMEDVLQLLSGSKPQRK</sequence>
<dbReference type="InterPro" id="IPR000719">
    <property type="entry name" value="Prot_kinase_dom"/>
</dbReference>
<dbReference type="InterPro" id="IPR051716">
    <property type="entry name" value="Plant_RL_S/T_kinase"/>
</dbReference>
<keyword evidence="10 14" id="KW-1133">Transmembrane helix</keyword>
<keyword evidence="6" id="KW-0732">Signal</keyword>
<comment type="similarity">
    <text evidence="2">Belongs to the protein kinase superfamily. Ser/Thr protein kinase family.</text>
</comment>
<dbReference type="GO" id="GO:0016020">
    <property type="term" value="C:membrane"/>
    <property type="evidence" value="ECO:0007669"/>
    <property type="project" value="UniProtKB-SubCell"/>
</dbReference>
<protein>
    <submittedName>
        <fullName evidence="16">OLC1v1033913C1</fullName>
    </submittedName>
</protein>
<dbReference type="InterPro" id="IPR011009">
    <property type="entry name" value="Kinase-like_dom_sf"/>
</dbReference>
<evidence type="ECO:0000256" key="14">
    <source>
        <dbReference type="SAM" id="Phobius"/>
    </source>
</evidence>
<evidence type="ECO:0000256" key="3">
    <source>
        <dbReference type="ARBA" id="ARBA00009592"/>
    </source>
</evidence>
<dbReference type="GO" id="GO:0005524">
    <property type="term" value="F:ATP binding"/>
    <property type="evidence" value="ECO:0007669"/>
    <property type="project" value="UniProtKB-KW"/>
</dbReference>
<keyword evidence="5 14" id="KW-0812">Transmembrane</keyword>
<dbReference type="PANTHER" id="PTHR48053:SF71">
    <property type="entry name" value="LEUCINE RICH REPEAT FAMILY PROTEIN, EXPRESSED"/>
    <property type="match status" value="1"/>
</dbReference>
<dbReference type="Proteomes" id="UP001161247">
    <property type="component" value="Chromosome 3"/>
</dbReference>
<keyword evidence="9" id="KW-0067">ATP-binding</keyword>
<dbReference type="GO" id="GO:0051707">
    <property type="term" value="P:response to other organism"/>
    <property type="evidence" value="ECO:0007669"/>
    <property type="project" value="UniProtKB-ARBA"/>
</dbReference>
<dbReference type="AlphaFoldDB" id="A0AAV1CPH9"/>
<dbReference type="Pfam" id="PF08263">
    <property type="entry name" value="LRRNT_2"/>
    <property type="match status" value="1"/>
</dbReference>
<dbReference type="FunFam" id="3.80.10.10:FF:000275">
    <property type="entry name" value="Leucine-rich repeat receptor-like protein kinase"/>
    <property type="match status" value="1"/>
</dbReference>
<evidence type="ECO:0000256" key="2">
    <source>
        <dbReference type="ARBA" id="ARBA00008684"/>
    </source>
</evidence>
<evidence type="ECO:0000256" key="7">
    <source>
        <dbReference type="ARBA" id="ARBA00022737"/>
    </source>
</evidence>
<evidence type="ECO:0000256" key="8">
    <source>
        <dbReference type="ARBA" id="ARBA00022741"/>
    </source>
</evidence>
<keyword evidence="7" id="KW-0677">Repeat</keyword>
<evidence type="ECO:0000256" key="6">
    <source>
        <dbReference type="ARBA" id="ARBA00022729"/>
    </source>
</evidence>
<feature type="domain" description="Protein kinase" evidence="15">
    <location>
        <begin position="683"/>
        <end position="974"/>
    </location>
</feature>
<dbReference type="SUPFAM" id="SSF52047">
    <property type="entry name" value="RNI-like"/>
    <property type="match status" value="2"/>
</dbReference>
<evidence type="ECO:0000256" key="13">
    <source>
        <dbReference type="ARBA" id="ARBA00023180"/>
    </source>
</evidence>
<dbReference type="FunFam" id="3.80.10.10:FF:000896">
    <property type="entry name" value="Leucine-rich repeat receptor-like protein kinase"/>
    <property type="match status" value="1"/>
</dbReference>
<organism evidence="16 17">
    <name type="scientific">Oldenlandia corymbosa var. corymbosa</name>
    <dbReference type="NCBI Taxonomy" id="529605"/>
    <lineage>
        <taxon>Eukaryota</taxon>
        <taxon>Viridiplantae</taxon>
        <taxon>Streptophyta</taxon>
        <taxon>Embryophyta</taxon>
        <taxon>Tracheophyta</taxon>
        <taxon>Spermatophyta</taxon>
        <taxon>Magnoliopsida</taxon>
        <taxon>eudicotyledons</taxon>
        <taxon>Gunneridae</taxon>
        <taxon>Pentapetalae</taxon>
        <taxon>asterids</taxon>
        <taxon>lamiids</taxon>
        <taxon>Gentianales</taxon>
        <taxon>Rubiaceae</taxon>
        <taxon>Rubioideae</taxon>
        <taxon>Spermacoceae</taxon>
        <taxon>Hedyotis-Oldenlandia complex</taxon>
        <taxon>Oldenlandia</taxon>
    </lineage>
</organism>
<dbReference type="InterPro" id="IPR001245">
    <property type="entry name" value="Ser-Thr/Tyr_kinase_cat_dom"/>
</dbReference>
<keyword evidence="12" id="KW-0675">Receptor</keyword>
<dbReference type="PANTHER" id="PTHR48053">
    <property type="entry name" value="LEUCINE RICH REPEAT FAMILY PROTEIN, EXPRESSED"/>
    <property type="match status" value="1"/>
</dbReference>
<dbReference type="Gene3D" id="3.80.10.10">
    <property type="entry name" value="Ribonuclease Inhibitor"/>
    <property type="match status" value="3"/>
</dbReference>
<dbReference type="InterPro" id="IPR013210">
    <property type="entry name" value="LRR_N_plant-typ"/>
</dbReference>
<dbReference type="InterPro" id="IPR032675">
    <property type="entry name" value="LRR_dom_sf"/>
</dbReference>
<evidence type="ECO:0000313" key="17">
    <source>
        <dbReference type="Proteomes" id="UP001161247"/>
    </source>
</evidence>
<dbReference type="InterPro" id="IPR008271">
    <property type="entry name" value="Ser/Thr_kinase_AS"/>
</dbReference>
<keyword evidence="11 14" id="KW-0472">Membrane</keyword>
<dbReference type="Pfam" id="PF13855">
    <property type="entry name" value="LRR_8"/>
    <property type="match status" value="1"/>
</dbReference>
<dbReference type="PROSITE" id="PS50011">
    <property type="entry name" value="PROTEIN_KINASE_DOM"/>
    <property type="match status" value="1"/>
</dbReference>
<feature type="transmembrane region" description="Helical" evidence="14">
    <location>
        <begin position="650"/>
        <end position="674"/>
    </location>
</feature>
<accession>A0AAV1CPH9</accession>
<dbReference type="EMBL" id="OX459120">
    <property type="protein sequence ID" value="CAI9097480.1"/>
    <property type="molecule type" value="Genomic_DNA"/>
</dbReference>
<comment type="subcellular location">
    <subcellularLocation>
        <location evidence="1">Membrane</location>
        <topology evidence="1">Single-pass type I membrane protein</topology>
    </subcellularLocation>
</comment>
<dbReference type="Pfam" id="PF07714">
    <property type="entry name" value="PK_Tyr_Ser-Thr"/>
    <property type="match status" value="1"/>
</dbReference>
<dbReference type="SUPFAM" id="SSF56112">
    <property type="entry name" value="Protein kinase-like (PK-like)"/>
    <property type="match status" value="1"/>
</dbReference>
<evidence type="ECO:0000256" key="10">
    <source>
        <dbReference type="ARBA" id="ARBA00022989"/>
    </source>
</evidence>
<dbReference type="GO" id="GO:0006952">
    <property type="term" value="P:defense response"/>
    <property type="evidence" value="ECO:0007669"/>
    <property type="project" value="UniProtKB-ARBA"/>
</dbReference>
<keyword evidence="13" id="KW-0325">Glycoprotein</keyword>
<dbReference type="PROSITE" id="PS00108">
    <property type="entry name" value="PROTEIN_KINASE_ST"/>
    <property type="match status" value="1"/>
</dbReference>